<dbReference type="PANTHER" id="PTHR43791">
    <property type="entry name" value="PERMEASE-RELATED"/>
    <property type="match status" value="1"/>
</dbReference>
<evidence type="ECO:0000256" key="5">
    <source>
        <dbReference type="ARBA" id="ARBA00023136"/>
    </source>
</evidence>
<keyword evidence="10" id="KW-1185">Reference proteome</keyword>
<evidence type="ECO:0000256" key="2">
    <source>
        <dbReference type="ARBA" id="ARBA00022448"/>
    </source>
</evidence>
<protein>
    <submittedName>
        <fullName evidence="9">MFS general substrate transporter</fullName>
    </submittedName>
</protein>
<feature type="transmembrane region" description="Helical" evidence="7">
    <location>
        <begin position="360"/>
        <end position="380"/>
    </location>
</feature>
<keyword evidence="5 7" id="KW-0472">Membrane</keyword>
<dbReference type="InterPro" id="IPR020846">
    <property type="entry name" value="MFS_dom"/>
</dbReference>
<feature type="transmembrane region" description="Helical" evidence="7">
    <location>
        <begin position="245"/>
        <end position="265"/>
    </location>
</feature>
<dbReference type="FunFam" id="1.20.1250.20:FF:000068">
    <property type="entry name" value="MFS general substrate transporter"/>
    <property type="match status" value="1"/>
</dbReference>
<feature type="region of interest" description="Disordered" evidence="6">
    <location>
        <begin position="1"/>
        <end position="44"/>
    </location>
</feature>
<evidence type="ECO:0000256" key="4">
    <source>
        <dbReference type="ARBA" id="ARBA00022989"/>
    </source>
</evidence>
<comment type="subcellular location">
    <subcellularLocation>
        <location evidence="1">Membrane</location>
        <topology evidence="1">Multi-pass membrane protein</topology>
    </subcellularLocation>
</comment>
<evidence type="ECO:0000259" key="8">
    <source>
        <dbReference type="PROSITE" id="PS50850"/>
    </source>
</evidence>
<dbReference type="AlphaFoldDB" id="A0A9P4GWY8"/>
<organism evidence="9 10">
    <name type="scientific">Setomelanomma holmii</name>
    <dbReference type="NCBI Taxonomy" id="210430"/>
    <lineage>
        <taxon>Eukaryota</taxon>
        <taxon>Fungi</taxon>
        <taxon>Dikarya</taxon>
        <taxon>Ascomycota</taxon>
        <taxon>Pezizomycotina</taxon>
        <taxon>Dothideomycetes</taxon>
        <taxon>Pleosporomycetidae</taxon>
        <taxon>Pleosporales</taxon>
        <taxon>Pleosporineae</taxon>
        <taxon>Phaeosphaeriaceae</taxon>
        <taxon>Setomelanomma</taxon>
    </lineage>
</organism>
<name>A0A9P4GWY8_9PLEO</name>
<sequence length="538" mass="59471">MEEKPTTKRASASDSALRSASPSLPNTHHKTSRKNSVTSHAGVGGNKAEEIARIDALVTAPGVSMASFAHLDEKKILRKMDLRLIPMLALLYLLSFLDRGNIGNAKIEGLTEDLGMSGAQYNWCLTVFFFTYAAFEVPSNLLLKKLRPSIWLPTIMVAWGIVMTLMGIVQSYEGLLIARIFLGVTEAGLFPGVAYYITMWYARHEAQFRQALFFSAASVAGAFSGLLAFGIAHMDGVGNVAGWRWIFILEGILTVIVAIIAYFILFDFPETASFLTEEERAFVVYRLKYQNFKNEAETGAVRVAQDDTFQWKFVKAAFLDWQIWTDVWVYWGIVCPLYGISLFLPSIIRGLGYTSSTAQLLTVPIYITASILAVVVAWFSDRYGKRYPFILTCLCIMAVGFIMCLASAKPGVIYAGVFIAACALYPAFPGNITWLSNNLAGSTKRATGQAIQIAVGNLAGAMASNFYRAEDAPRYILGHALELGFICTGILALLIIVFNYERINAKRERQMAEGAHNGYTPEELGELGDRAITFRYFL</sequence>
<keyword evidence="4 7" id="KW-1133">Transmembrane helix</keyword>
<evidence type="ECO:0000256" key="3">
    <source>
        <dbReference type="ARBA" id="ARBA00022692"/>
    </source>
</evidence>
<feature type="transmembrane region" description="Helical" evidence="7">
    <location>
        <begin position="82"/>
        <end position="100"/>
    </location>
</feature>
<feature type="transmembrane region" description="Helical" evidence="7">
    <location>
        <begin position="120"/>
        <end position="143"/>
    </location>
</feature>
<keyword evidence="2" id="KW-0813">Transport</keyword>
<gene>
    <name evidence="9" type="ORF">EK21DRAFT_80750</name>
</gene>
<dbReference type="PROSITE" id="PS50850">
    <property type="entry name" value="MFS"/>
    <property type="match status" value="1"/>
</dbReference>
<comment type="caution">
    <text evidence="9">The sequence shown here is derived from an EMBL/GenBank/DDBJ whole genome shotgun (WGS) entry which is preliminary data.</text>
</comment>
<feature type="transmembrane region" description="Helical" evidence="7">
    <location>
        <begin position="414"/>
        <end position="434"/>
    </location>
</feature>
<feature type="transmembrane region" description="Helical" evidence="7">
    <location>
        <begin position="328"/>
        <end position="348"/>
    </location>
</feature>
<evidence type="ECO:0000256" key="7">
    <source>
        <dbReference type="SAM" id="Phobius"/>
    </source>
</evidence>
<dbReference type="PANTHER" id="PTHR43791:SF18">
    <property type="entry name" value="NICOTINIC ACID TRANSPORTER TNA1, PUTATIVE (AFU_ORTHOLOGUE AFUA_3G03820)-RELATED"/>
    <property type="match status" value="1"/>
</dbReference>
<feature type="transmembrane region" description="Helical" evidence="7">
    <location>
        <begin position="479"/>
        <end position="500"/>
    </location>
</feature>
<evidence type="ECO:0000256" key="1">
    <source>
        <dbReference type="ARBA" id="ARBA00004141"/>
    </source>
</evidence>
<dbReference type="InterPro" id="IPR036259">
    <property type="entry name" value="MFS_trans_sf"/>
</dbReference>
<feature type="transmembrane region" description="Helical" evidence="7">
    <location>
        <begin position="211"/>
        <end position="233"/>
    </location>
</feature>
<dbReference type="GO" id="GO:0022857">
    <property type="term" value="F:transmembrane transporter activity"/>
    <property type="evidence" value="ECO:0007669"/>
    <property type="project" value="InterPro"/>
</dbReference>
<feature type="domain" description="Major facilitator superfamily (MFS) profile" evidence="8">
    <location>
        <begin position="84"/>
        <end position="507"/>
    </location>
</feature>
<feature type="transmembrane region" description="Helical" evidence="7">
    <location>
        <begin position="446"/>
        <end position="467"/>
    </location>
</feature>
<feature type="transmembrane region" description="Helical" evidence="7">
    <location>
        <begin position="176"/>
        <end position="199"/>
    </location>
</feature>
<dbReference type="OrthoDB" id="2962993at2759"/>
<feature type="transmembrane region" description="Helical" evidence="7">
    <location>
        <begin position="387"/>
        <end position="408"/>
    </location>
</feature>
<keyword evidence="3 7" id="KW-0812">Transmembrane</keyword>
<dbReference type="SUPFAM" id="SSF103473">
    <property type="entry name" value="MFS general substrate transporter"/>
    <property type="match status" value="1"/>
</dbReference>
<evidence type="ECO:0000256" key="6">
    <source>
        <dbReference type="SAM" id="MobiDB-lite"/>
    </source>
</evidence>
<accession>A0A9P4GWY8</accession>
<evidence type="ECO:0000313" key="10">
    <source>
        <dbReference type="Proteomes" id="UP000799777"/>
    </source>
</evidence>
<reference evidence="9" key="1">
    <citation type="journal article" date="2020" name="Stud. Mycol.">
        <title>101 Dothideomycetes genomes: a test case for predicting lifestyles and emergence of pathogens.</title>
        <authorList>
            <person name="Haridas S."/>
            <person name="Albert R."/>
            <person name="Binder M."/>
            <person name="Bloem J."/>
            <person name="Labutti K."/>
            <person name="Salamov A."/>
            <person name="Andreopoulos B."/>
            <person name="Baker S."/>
            <person name="Barry K."/>
            <person name="Bills G."/>
            <person name="Bluhm B."/>
            <person name="Cannon C."/>
            <person name="Castanera R."/>
            <person name="Culley D."/>
            <person name="Daum C."/>
            <person name="Ezra D."/>
            <person name="Gonzalez J."/>
            <person name="Henrissat B."/>
            <person name="Kuo A."/>
            <person name="Liang C."/>
            <person name="Lipzen A."/>
            <person name="Lutzoni F."/>
            <person name="Magnuson J."/>
            <person name="Mondo S."/>
            <person name="Nolan M."/>
            <person name="Ohm R."/>
            <person name="Pangilinan J."/>
            <person name="Park H.-J."/>
            <person name="Ramirez L."/>
            <person name="Alfaro M."/>
            <person name="Sun H."/>
            <person name="Tritt A."/>
            <person name="Yoshinaga Y."/>
            <person name="Zwiers L.-H."/>
            <person name="Turgeon B."/>
            <person name="Goodwin S."/>
            <person name="Spatafora J."/>
            <person name="Crous P."/>
            <person name="Grigoriev I."/>
        </authorList>
    </citation>
    <scope>NUCLEOTIDE SEQUENCE</scope>
    <source>
        <strain evidence="9">CBS 110217</strain>
    </source>
</reference>
<dbReference type="EMBL" id="ML978344">
    <property type="protein sequence ID" value="KAF2023500.1"/>
    <property type="molecule type" value="Genomic_DNA"/>
</dbReference>
<feature type="transmembrane region" description="Helical" evidence="7">
    <location>
        <begin position="150"/>
        <end position="170"/>
    </location>
</feature>
<dbReference type="Pfam" id="PF07690">
    <property type="entry name" value="MFS_1"/>
    <property type="match status" value="1"/>
</dbReference>
<dbReference type="GO" id="GO:0016020">
    <property type="term" value="C:membrane"/>
    <property type="evidence" value="ECO:0007669"/>
    <property type="project" value="UniProtKB-SubCell"/>
</dbReference>
<dbReference type="InterPro" id="IPR011701">
    <property type="entry name" value="MFS"/>
</dbReference>
<dbReference type="Gene3D" id="1.20.1250.20">
    <property type="entry name" value="MFS general substrate transporter like domains"/>
    <property type="match status" value="2"/>
</dbReference>
<evidence type="ECO:0000313" key="9">
    <source>
        <dbReference type="EMBL" id="KAF2023500.1"/>
    </source>
</evidence>
<feature type="compositionally biased region" description="Low complexity" evidence="6">
    <location>
        <begin position="9"/>
        <end position="25"/>
    </location>
</feature>
<proteinExistence type="predicted"/>
<dbReference type="FunFam" id="1.20.1250.20:FF:000034">
    <property type="entry name" value="MFS general substrate transporter"/>
    <property type="match status" value="1"/>
</dbReference>
<dbReference type="Proteomes" id="UP000799777">
    <property type="component" value="Unassembled WGS sequence"/>
</dbReference>